<dbReference type="AlphaFoldDB" id="A0A448Z5N6"/>
<evidence type="ECO:0000256" key="5">
    <source>
        <dbReference type="ARBA" id="ARBA00023122"/>
    </source>
</evidence>
<dbReference type="SUPFAM" id="SSF56176">
    <property type="entry name" value="FAD-binding/transporter-associated domain-like"/>
    <property type="match status" value="1"/>
</dbReference>
<dbReference type="GO" id="GO:0016020">
    <property type="term" value="C:membrane"/>
    <property type="evidence" value="ECO:0007669"/>
    <property type="project" value="UniProtKB-SubCell"/>
</dbReference>
<dbReference type="InterPro" id="IPR044751">
    <property type="entry name" value="Ion_transp-like_CBS"/>
</dbReference>
<dbReference type="InterPro" id="IPR000644">
    <property type="entry name" value="CBS_dom"/>
</dbReference>
<dbReference type="SMART" id="SM01091">
    <property type="entry name" value="CorC_HlyC"/>
    <property type="match status" value="1"/>
</dbReference>
<feature type="compositionally biased region" description="Basic and acidic residues" evidence="9">
    <location>
        <begin position="284"/>
        <end position="295"/>
    </location>
</feature>
<dbReference type="CDD" id="cd04590">
    <property type="entry name" value="CBS_pair_CorC_HlyC_assoc"/>
    <property type="match status" value="1"/>
</dbReference>
<dbReference type="OrthoDB" id="5353557at2759"/>
<dbReference type="PROSITE" id="PS51371">
    <property type="entry name" value="CBS"/>
    <property type="match status" value="2"/>
</dbReference>
<dbReference type="InterPro" id="IPR046342">
    <property type="entry name" value="CBS_dom_sf"/>
</dbReference>
<dbReference type="Proteomes" id="UP000291116">
    <property type="component" value="Unassembled WGS sequence"/>
</dbReference>
<dbReference type="PANTHER" id="PTHR22777:SF17">
    <property type="entry name" value="UPF0053 PROTEIN SLL0260"/>
    <property type="match status" value="1"/>
</dbReference>
<evidence type="ECO:0000256" key="3">
    <source>
        <dbReference type="ARBA" id="ARBA00022737"/>
    </source>
</evidence>
<evidence type="ECO:0000256" key="7">
    <source>
        <dbReference type="PROSITE-ProRule" id="PRU00703"/>
    </source>
</evidence>
<accession>A0A448Z5N6</accession>
<dbReference type="Pfam" id="PF03471">
    <property type="entry name" value="CorC_HlyC"/>
    <property type="match status" value="1"/>
</dbReference>
<dbReference type="SMART" id="SM00116">
    <property type="entry name" value="CBS"/>
    <property type="match status" value="2"/>
</dbReference>
<dbReference type="Gene3D" id="3.10.580.10">
    <property type="entry name" value="CBS-domain"/>
    <property type="match status" value="2"/>
</dbReference>
<evidence type="ECO:0000256" key="2">
    <source>
        <dbReference type="ARBA" id="ARBA00022692"/>
    </source>
</evidence>
<feature type="transmembrane region" description="Helical" evidence="10">
    <location>
        <begin position="512"/>
        <end position="531"/>
    </location>
</feature>
<dbReference type="Pfam" id="PF00571">
    <property type="entry name" value="CBS"/>
    <property type="match status" value="2"/>
</dbReference>
<evidence type="ECO:0000313" key="14">
    <source>
        <dbReference type="EMBL" id="VEU37344.1"/>
    </source>
</evidence>
<feature type="transmembrane region" description="Helical" evidence="10">
    <location>
        <begin position="603"/>
        <end position="619"/>
    </location>
</feature>
<keyword evidence="4 8" id="KW-1133">Transmembrane helix</keyword>
<protein>
    <recommendedName>
        <fullName evidence="16">CNNM transmembrane domain-containing protein</fullName>
    </recommendedName>
</protein>
<dbReference type="InterPro" id="IPR036318">
    <property type="entry name" value="FAD-bd_PCMH-like_sf"/>
</dbReference>
<feature type="chain" id="PRO_5018989641" description="CNNM transmembrane domain-containing protein" evidence="11">
    <location>
        <begin position="19"/>
        <end position="1105"/>
    </location>
</feature>
<comment type="subcellular location">
    <subcellularLocation>
        <location evidence="1">Membrane</location>
        <topology evidence="1">Multi-pass membrane protein</topology>
    </subcellularLocation>
</comment>
<feature type="transmembrane region" description="Helical" evidence="10">
    <location>
        <begin position="639"/>
        <end position="657"/>
    </location>
</feature>
<keyword evidence="11" id="KW-0732">Signal</keyword>
<keyword evidence="3" id="KW-0677">Repeat</keyword>
<dbReference type="InterPro" id="IPR002550">
    <property type="entry name" value="CNNM"/>
</dbReference>
<dbReference type="Pfam" id="PF01595">
    <property type="entry name" value="CNNM"/>
    <property type="match status" value="1"/>
</dbReference>
<feature type="domain" description="CBS" evidence="12">
    <location>
        <begin position="715"/>
        <end position="776"/>
    </location>
</feature>
<keyword evidence="15" id="KW-1185">Reference proteome</keyword>
<dbReference type="Gene3D" id="3.30.465.10">
    <property type="match status" value="1"/>
</dbReference>
<feature type="signal peptide" evidence="11">
    <location>
        <begin position="1"/>
        <end position="18"/>
    </location>
</feature>
<feature type="region of interest" description="Disordered" evidence="9">
    <location>
        <begin position="163"/>
        <end position="203"/>
    </location>
</feature>
<evidence type="ECO:0000313" key="15">
    <source>
        <dbReference type="Proteomes" id="UP000291116"/>
    </source>
</evidence>
<dbReference type="EMBL" id="CAACVS010000122">
    <property type="protein sequence ID" value="VEU37344.1"/>
    <property type="molecule type" value="Genomic_DNA"/>
</dbReference>
<dbReference type="GO" id="GO:0050660">
    <property type="term" value="F:flavin adenine dinucleotide binding"/>
    <property type="evidence" value="ECO:0007669"/>
    <property type="project" value="InterPro"/>
</dbReference>
<evidence type="ECO:0000256" key="6">
    <source>
        <dbReference type="ARBA" id="ARBA00023136"/>
    </source>
</evidence>
<evidence type="ECO:0000259" key="12">
    <source>
        <dbReference type="PROSITE" id="PS51371"/>
    </source>
</evidence>
<feature type="region of interest" description="Disordered" evidence="9">
    <location>
        <begin position="273"/>
        <end position="295"/>
    </location>
</feature>
<name>A0A448Z5N6_9STRA</name>
<dbReference type="InterPro" id="IPR016169">
    <property type="entry name" value="FAD-bd_PCMH_sub2"/>
</dbReference>
<gene>
    <name evidence="14" type="ORF">PSNMU_V1.4_AUG-EV-PASAV3_0041420</name>
</gene>
<feature type="transmembrane region" description="Helical" evidence="10">
    <location>
        <begin position="569"/>
        <end position="596"/>
    </location>
</feature>
<evidence type="ECO:0008006" key="16">
    <source>
        <dbReference type="Google" id="ProtNLM"/>
    </source>
</evidence>
<feature type="compositionally biased region" description="Basic and acidic residues" evidence="9">
    <location>
        <begin position="179"/>
        <end position="200"/>
    </location>
</feature>
<feature type="region of interest" description="Disordered" evidence="9">
    <location>
        <begin position="441"/>
        <end position="465"/>
    </location>
</feature>
<evidence type="ECO:0000256" key="4">
    <source>
        <dbReference type="ARBA" id="ARBA00022989"/>
    </source>
</evidence>
<keyword evidence="2 8" id="KW-0812">Transmembrane</keyword>
<evidence type="ECO:0000256" key="8">
    <source>
        <dbReference type="PROSITE-ProRule" id="PRU01193"/>
    </source>
</evidence>
<evidence type="ECO:0000256" key="11">
    <source>
        <dbReference type="SAM" id="SignalP"/>
    </source>
</evidence>
<dbReference type="SUPFAM" id="SSF54631">
    <property type="entry name" value="CBS-domain pair"/>
    <property type="match status" value="1"/>
</dbReference>
<feature type="compositionally biased region" description="Acidic residues" evidence="9">
    <location>
        <begin position="1054"/>
        <end position="1065"/>
    </location>
</feature>
<keyword evidence="5 7" id="KW-0129">CBS domain</keyword>
<feature type="region of interest" description="Disordered" evidence="9">
    <location>
        <begin position="1054"/>
        <end position="1105"/>
    </location>
</feature>
<evidence type="ECO:0000259" key="13">
    <source>
        <dbReference type="PROSITE" id="PS51846"/>
    </source>
</evidence>
<dbReference type="PROSITE" id="PS51846">
    <property type="entry name" value="CNNM"/>
    <property type="match status" value="1"/>
</dbReference>
<feature type="region of interest" description="Disordered" evidence="9">
    <location>
        <begin position="807"/>
        <end position="848"/>
    </location>
</feature>
<feature type="compositionally biased region" description="Basic and acidic residues" evidence="9">
    <location>
        <begin position="1077"/>
        <end position="1105"/>
    </location>
</feature>
<evidence type="ECO:0000256" key="10">
    <source>
        <dbReference type="SAM" id="Phobius"/>
    </source>
</evidence>
<sequence length="1105" mass="120417">MGGVGGLLLFPLASLASSTTVGVRDATFSDCIRTALSIGDKSLVLPASFTNPSTESDPRLPFLYASPIAVVYAPYRSSMSLGMDFLDTSAARGDGIVGVWSMAASASVHEGNLQELGNTGRCPRVRKRVVGAVVQGPRGSRRKQRPRFRGCAPATRVSFASQNAAVPSRLHRSQAVPRRNNEGAHNVDHLGSDEEAEPKGQGKRKCLHGCFSNACFDFDAAGDSGKDPVFDYSSIIDTHEPKVFQRTVVNINSILGFEAPDCWIDPRNEIGDKEKETNASNRTEQIRTQRNERKRNAVEDLRMKSLGTTTSISSTAVLFLTVSLLIGNDGGVTGFFVEKDGLLSTPPSTRIATAAFRSKPHPQLRDPISFPATRATIASCRAAPATYGPRYSSHQRLRRPTLAHRHHPETAVAESTSSANRRFSRARDRLRGILARGKKKTQGVRSVMASRKPRIDSGLHPGAPRSSRRRWLALASMAASLAARPTVALAMGAMGGGSSGVSRAPLAKNEQLSLFGLFFGLFAGLALLHAAEIAITTLYPWKVKEFAEEEEKLGKRGTFKILNEDITRVLTTILVASTTCSIFATTVFTHLVAGVFGNSGEKYGALALTALTLFFVELLPKSIGVTNAESVARIMVPPINIMTMFVAPIGVSLSWLSKKTLSILGFKGKESSGITDSQLRLIVTGARDSGTIDHGEQEMIQGVLGLQNQRVKEIMKPRVEIIAVPKDMSVASVLGVVRESGYSRIPVYDGEIDNIVGIVLAKNVLDFFVNGVLVDEDVVKKIRGEEASNNSNSNSIQSQKENLLVTKDGEPVSSSSSSSPLPSTVEKLSSPQLYASQDMPTVQTPKGKENYVKPLTGFELARRMEKSISEAELIENCYFVPETANGWSVLQEMRRRRVHMAIVVDEYGGTEGLVSLEDIVEEVVGEIYDEDDEEEFDFSEDSITLQDDGSFVIRGDADLGDCDTILNLNLDEDEALKVFATLSGFLCMCAGEIPQVGDFVMSRGWCFEIMNADDKKILNVKVDRLVGAYEEGFEETEEDDNPIRGLFKRNVANDGDEIDEDTENDNGEHPSIALNREMAREVERMVDSGNEKRLQLESELDEKQS</sequence>
<reference evidence="14 15" key="1">
    <citation type="submission" date="2019-01" db="EMBL/GenBank/DDBJ databases">
        <authorList>
            <person name="Ferrante I. M."/>
        </authorList>
    </citation>
    <scope>NUCLEOTIDE SEQUENCE [LARGE SCALE GENOMIC DNA]</scope>
    <source>
        <strain evidence="14 15">B856</strain>
    </source>
</reference>
<feature type="compositionally biased region" description="Polar residues" evidence="9">
    <location>
        <begin position="820"/>
        <end position="844"/>
    </location>
</feature>
<feature type="domain" description="CBS" evidence="12">
    <location>
        <begin position="873"/>
        <end position="930"/>
    </location>
</feature>
<feature type="domain" description="CNNM transmembrane" evidence="13">
    <location>
        <begin position="507"/>
        <end position="696"/>
    </location>
</feature>
<dbReference type="PANTHER" id="PTHR22777">
    <property type="entry name" value="HEMOLYSIN-RELATED"/>
    <property type="match status" value="1"/>
</dbReference>
<dbReference type="InterPro" id="IPR005170">
    <property type="entry name" value="Transptr-assoc_dom"/>
</dbReference>
<keyword evidence="6 8" id="KW-0472">Membrane</keyword>
<proteinExistence type="predicted"/>
<evidence type="ECO:0000256" key="9">
    <source>
        <dbReference type="SAM" id="MobiDB-lite"/>
    </source>
</evidence>
<feature type="region of interest" description="Disordered" evidence="9">
    <location>
        <begin position="403"/>
        <end position="422"/>
    </location>
</feature>
<evidence type="ECO:0000256" key="1">
    <source>
        <dbReference type="ARBA" id="ARBA00004141"/>
    </source>
</evidence>
<organism evidence="14 15">
    <name type="scientific">Pseudo-nitzschia multistriata</name>
    <dbReference type="NCBI Taxonomy" id="183589"/>
    <lineage>
        <taxon>Eukaryota</taxon>
        <taxon>Sar</taxon>
        <taxon>Stramenopiles</taxon>
        <taxon>Ochrophyta</taxon>
        <taxon>Bacillariophyta</taxon>
        <taxon>Bacillariophyceae</taxon>
        <taxon>Bacillariophycidae</taxon>
        <taxon>Bacillariales</taxon>
        <taxon>Bacillariaceae</taxon>
        <taxon>Pseudo-nitzschia</taxon>
    </lineage>
</organism>